<dbReference type="AlphaFoldDB" id="A0A812JYH6"/>
<dbReference type="EMBL" id="CAJNJA010006978">
    <property type="protein sequence ID" value="CAE7218408.1"/>
    <property type="molecule type" value="Genomic_DNA"/>
</dbReference>
<feature type="compositionally biased region" description="Low complexity" evidence="1">
    <location>
        <begin position="43"/>
        <end position="67"/>
    </location>
</feature>
<feature type="region of interest" description="Disordered" evidence="1">
    <location>
        <begin position="43"/>
        <end position="100"/>
    </location>
</feature>
<organism evidence="2 3">
    <name type="scientific">Symbiodinium necroappetens</name>
    <dbReference type="NCBI Taxonomy" id="1628268"/>
    <lineage>
        <taxon>Eukaryota</taxon>
        <taxon>Sar</taxon>
        <taxon>Alveolata</taxon>
        <taxon>Dinophyceae</taxon>
        <taxon>Suessiales</taxon>
        <taxon>Symbiodiniaceae</taxon>
        <taxon>Symbiodinium</taxon>
    </lineage>
</organism>
<dbReference type="Proteomes" id="UP000601435">
    <property type="component" value="Unassembled WGS sequence"/>
</dbReference>
<keyword evidence="3" id="KW-1185">Reference proteome</keyword>
<protein>
    <submittedName>
        <fullName evidence="2">Uncharacterized protein</fullName>
    </submittedName>
</protein>
<evidence type="ECO:0000313" key="3">
    <source>
        <dbReference type="Proteomes" id="UP000601435"/>
    </source>
</evidence>
<proteinExistence type="predicted"/>
<evidence type="ECO:0000256" key="1">
    <source>
        <dbReference type="SAM" id="MobiDB-lite"/>
    </source>
</evidence>
<reference evidence="2" key="1">
    <citation type="submission" date="2021-02" db="EMBL/GenBank/DDBJ databases">
        <authorList>
            <person name="Dougan E. K."/>
            <person name="Rhodes N."/>
            <person name="Thang M."/>
            <person name="Chan C."/>
        </authorList>
    </citation>
    <scope>NUCLEOTIDE SEQUENCE</scope>
</reference>
<sequence length="164" mass="16989">MLQPPGVCDMCQGLAESAIAVQNNQANIQHLQEMLDAMVGGQTSVASNESNTTSTTETSTMPDTTADAGSEGDLTADNLTTDSQTTDSQTTDGQTTSDQELEDLAQFTTPKLVGELKEQPDLTGPRDVKIHAGKAQAFVVTSTNPGLSVVSLADPAHPAIIGSV</sequence>
<accession>A0A812JYH6</accession>
<name>A0A812JYH6_9DINO</name>
<gene>
    <name evidence="2" type="ORF">SNEC2469_LOCUS2653</name>
</gene>
<evidence type="ECO:0000313" key="2">
    <source>
        <dbReference type="EMBL" id="CAE7218408.1"/>
    </source>
</evidence>
<feature type="non-terminal residue" evidence="2">
    <location>
        <position position="164"/>
    </location>
</feature>
<comment type="caution">
    <text evidence="2">The sequence shown here is derived from an EMBL/GenBank/DDBJ whole genome shotgun (WGS) entry which is preliminary data.</text>
</comment>
<feature type="compositionally biased region" description="Low complexity" evidence="1">
    <location>
        <begin position="80"/>
        <end position="98"/>
    </location>
</feature>